<evidence type="ECO:0000313" key="2">
    <source>
        <dbReference type="Proteomes" id="UP000822688"/>
    </source>
</evidence>
<accession>A0A8T0HZP8</accession>
<keyword evidence="2" id="KW-1185">Reference proteome</keyword>
<sequence>MWHSNFLTSKIDACSLMLFPHLRAWFSFERCIGDPGSSCRNWKLIVRKKSPVIYS</sequence>
<evidence type="ECO:0000313" key="1">
    <source>
        <dbReference type="EMBL" id="KAG0576115.1"/>
    </source>
</evidence>
<comment type="caution">
    <text evidence="1">The sequence shown here is derived from an EMBL/GenBank/DDBJ whole genome shotgun (WGS) entry which is preliminary data.</text>
</comment>
<gene>
    <name evidence="1" type="ORF">KC19_5G056800</name>
</gene>
<name>A0A8T0HZP8_CERPU</name>
<dbReference type="EMBL" id="CM026425">
    <property type="protein sequence ID" value="KAG0576115.1"/>
    <property type="molecule type" value="Genomic_DNA"/>
</dbReference>
<protein>
    <submittedName>
        <fullName evidence="1">Uncharacterized protein</fullName>
    </submittedName>
</protein>
<proteinExistence type="predicted"/>
<dbReference type="AlphaFoldDB" id="A0A8T0HZP8"/>
<dbReference type="Proteomes" id="UP000822688">
    <property type="component" value="Chromosome 5"/>
</dbReference>
<reference evidence="1" key="1">
    <citation type="submission" date="2020-06" db="EMBL/GenBank/DDBJ databases">
        <title>WGS assembly of Ceratodon purpureus strain R40.</title>
        <authorList>
            <person name="Carey S.B."/>
            <person name="Jenkins J."/>
            <person name="Shu S."/>
            <person name="Lovell J.T."/>
            <person name="Sreedasyam A."/>
            <person name="Maumus F."/>
            <person name="Tiley G.P."/>
            <person name="Fernandez-Pozo N."/>
            <person name="Barry K."/>
            <person name="Chen C."/>
            <person name="Wang M."/>
            <person name="Lipzen A."/>
            <person name="Daum C."/>
            <person name="Saski C.A."/>
            <person name="Payton A.C."/>
            <person name="Mcbreen J.C."/>
            <person name="Conrad R.E."/>
            <person name="Kollar L.M."/>
            <person name="Olsson S."/>
            <person name="Huttunen S."/>
            <person name="Landis J.B."/>
            <person name="Wickett N.J."/>
            <person name="Johnson M.G."/>
            <person name="Rensing S.A."/>
            <person name="Grimwood J."/>
            <person name="Schmutz J."/>
            <person name="Mcdaniel S.F."/>
        </authorList>
    </citation>
    <scope>NUCLEOTIDE SEQUENCE</scope>
    <source>
        <strain evidence="1">R40</strain>
    </source>
</reference>
<organism evidence="1 2">
    <name type="scientific">Ceratodon purpureus</name>
    <name type="common">Fire moss</name>
    <name type="synonym">Dicranum purpureum</name>
    <dbReference type="NCBI Taxonomy" id="3225"/>
    <lineage>
        <taxon>Eukaryota</taxon>
        <taxon>Viridiplantae</taxon>
        <taxon>Streptophyta</taxon>
        <taxon>Embryophyta</taxon>
        <taxon>Bryophyta</taxon>
        <taxon>Bryophytina</taxon>
        <taxon>Bryopsida</taxon>
        <taxon>Dicranidae</taxon>
        <taxon>Pseudoditrichales</taxon>
        <taxon>Ditrichaceae</taxon>
        <taxon>Ceratodon</taxon>
    </lineage>
</organism>